<evidence type="ECO:0000256" key="1">
    <source>
        <dbReference type="ARBA" id="ARBA00006068"/>
    </source>
</evidence>
<feature type="compositionally biased region" description="Low complexity" evidence="2">
    <location>
        <begin position="57"/>
        <end position="67"/>
    </location>
</feature>
<evidence type="ECO:0000313" key="7">
    <source>
        <dbReference type="Proteomes" id="UP001500839"/>
    </source>
</evidence>
<evidence type="ECO:0000256" key="3">
    <source>
        <dbReference type="SAM" id="Phobius"/>
    </source>
</evidence>
<proteinExistence type="inferred from homology"/>
<evidence type="ECO:0000256" key="2">
    <source>
        <dbReference type="SAM" id="MobiDB-lite"/>
    </source>
</evidence>
<feature type="compositionally biased region" description="Gly residues" evidence="2">
    <location>
        <begin position="560"/>
        <end position="580"/>
    </location>
</feature>
<evidence type="ECO:0000259" key="4">
    <source>
        <dbReference type="Pfam" id="PF03816"/>
    </source>
</evidence>
<keyword evidence="3" id="KW-0472">Membrane</keyword>
<accession>A0ABP9CHX9</accession>
<dbReference type="EMBL" id="BAABKQ010000001">
    <property type="protein sequence ID" value="GAA4808559.1"/>
    <property type="molecule type" value="Genomic_DNA"/>
</dbReference>
<evidence type="ECO:0000259" key="5">
    <source>
        <dbReference type="Pfam" id="PF13399"/>
    </source>
</evidence>
<reference evidence="7" key="1">
    <citation type="journal article" date="2019" name="Int. J. Syst. Evol. Microbiol.">
        <title>The Global Catalogue of Microorganisms (GCM) 10K type strain sequencing project: providing services to taxonomists for standard genome sequencing and annotation.</title>
        <authorList>
            <consortium name="The Broad Institute Genomics Platform"/>
            <consortium name="The Broad Institute Genome Sequencing Center for Infectious Disease"/>
            <person name="Wu L."/>
            <person name="Ma J."/>
        </authorList>
    </citation>
    <scope>NUCLEOTIDE SEQUENCE [LARGE SCALE GENOMIC DNA]</scope>
    <source>
        <strain evidence="7">JCM 18542</strain>
    </source>
</reference>
<feature type="compositionally biased region" description="Basic and acidic residues" evidence="2">
    <location>
        <begin position="40"/>
        <end position="53"/>
    </location>
</feature>
<organism evidence="6 7">
    <name type="scientific">Tomitella cavernea</name>
    <dbReference type="NCBI Taxonomy" id="1387982"/>
    <lineage>
        <taxon>Bacteria</taxon>
        <taxon>Bacillati</taxon>
        <taxon>Actinomycetota</taxon>
        <taxon>Actinomycetes</taxon>
        <taxon>Mycobacteriales</taxon>
        <taxon>Tomitella</taxon>
    </lineage>
</organism>
<feature type="region of interest" description="Disordered" evidence="2">
    <location>
        <begin position="550"/>
        <end position="607"/>
    </location>
</feature>
<feature type="region of interest" description="Disordered" evidence="2">
    <location>
        <begin position="1"/>
        <end position="67"/>
    </location>
</feature>
<dbReference type="Pfam" id="PF03816">
    <property type="entry name" value="LytR_cpsA_psr"/>
    <property type="match status" value="1"/>
</dbReference>
<sequence length="607" mass="61697">MPSDPDGRDRRRERDAARARRRGDSARRSAGSSARGGRRPGRDGRDRPGDRGRAASRRPTPAARPRPAAAGAWATALRHPGKVLVTLVSVLVLIVTGFAWQQVDSLRSSLATAGGLDLGDGKDGAVDILMVGIDSRTDAQGNPLSQSELDMLRAGEADATNTDTIILIRIPNDGSSATAVSIPRDSYVQVPGLGMSKINAAYGETKALAQERLVEEGVDPAKADAESTKAGRHALLRAVADLTGITVDHYAEVGLLGFVLLTNAVGGVPVCLNAPVYDPYSGADFPAGPQTLDGADALSFVRQRHGLPRGDLDRIVRQQSYLASLAQEVLSADMLASPAKLNQLNSAVQRSVVVDSGWDIVGFARRLQDLSAGAVTFQTIPVQDPSGTSPDGESIVEIDPSQVHSFFEGLVDRGDGPEEQPADDGGGGSDDSSDSGDSGGSGEADDQRPLDVVPGNVTVDVLNSSAIGGLASSVSEALGSVGYGAGQVANYTGTPPAASQVRTAPASRDAATAVARALGGLDVVTDDAMMPGTVTVVLADQYAGPGSGSWSGTLVSGTDGVSGSGGPSASGGPATGGGQPGQATTQPGADHPVGPAVSADDGVRCVN</sequence>
<protein>
    <submittedName>
        <fullName evidence="6">Phosphotransferase Lcp1</fullName>
    </submittedName>
</protein>
<dbReference type="InterPro" id="IPR004474">
    <property type="entry name" value="LytR_CpsA_psr"/>
</dbReference>
<dbReference type="Gene3D" id="3.40.630.190">
    <property type="entry name" value="LCP protein"/>
    <property type="match status" value="1"/>
</dbReference>
<comment type="caution">
    <text evidence="6">The sequence shown here is derived from an EMBL/GenBank/DDBJ whole genome shotgun (WGS) entry which is preliminary data.</text>
</comment>
<gene>
    <name evidence="6" type="primary">lcp1</name>
    <name evidence="6" type="ORF">GCM10023353_10350</name>
</gene>
<feature type="domain" description="Cell envelope-related transcriptional attenuator" evidence="4">
    <location>
        <begin position="161"/>
        <end position="329"/>
    </location>
</feature>
<dbReference type="Proteomes" id="UP001500839">
    <property type="component" value="Unassembled WGS sequence"/>
</dbReference>
<keyword evidence="3" id="KW-1133">Transmembrane helix</keyword>
<feature type="compositionally biased region" description="Basic and acidic residues" evidence="2">
    <location>
        <begin position="1"/>
        <end position="27"/>
    </location>
</feature>
<dbReference type="InterPro" id="IPR050922">
    <property type="entry name" value="LytR/CpsA/Psr_CW_biosynth"/>
</dbReference>
<dbReference type="PANTHER" id="PTHR33392">
    <property type="entry name" value="POLYISOPRENYL-TEICHOIC ACID--PEPTIDOGLYCAN TEICHOIC ACID TRANSFERASE TAGU"/>
    <property type="match status" value="1"/>
</dbReference>
<keyword evidence="7" id="KW-1185">Reference proteome</keyword>
<name>A0ABP9CHX9_9ACTN</name>
<feature type="domain" description="LytR/CpsA/Psr regulator C-terminal" evidence="5">
    <location>
        <begin position="456"/>
        <end position="542"/>
    </location>
</feature>
<comment type="similarity">
    <text evidence="1">Belongs to the LytR/CpsA/Psr (LCP) family.</text>
</comment>
<keyword evidence="3" id="KW-0812">Transmembrane</keyword>
<dbReference type="Pfam" id="PF13399">
    <property type="entry name" value="LytR_C"/>
    <property type="match status" value="1"/>
</dbReference>
<feature type="region of interest" description="Disordered" evidence="2">
    <location>
        <begin position="408"/>
        <end position="452"/>
    </location>
</feature>
<dbReference type="InterPro" id="IPR027381">
    <property type="entry name" value="LytR/CpsA/Psr_C"/>
</dbReference>
<dbReference type="NCBIfam" id="TIGR00350">
    <property type="entry name" value="lytR_cpsA_psr"/>
    <property type="match status" value="1"/>
</dbReference>
<feature type="transmembrane region" description="Helical" evidence="3">
    <location>
        <begin position="83"/>
        <end position="100"/>
    </location>
</feature>
<evidence type="ECO:0000313" key="6">
    <source>
        <dbReference type="EMBL" id="GAA4808559.1"/>
    </source>
</evidence>
<dbReference type="PANTHER" id="PTHR33392:SF6">
    <property type="entry name" value="POLYISOPRENYL-TEICHOIC ACID--PEPTIDOGLYCAN TEICHOIC ACID TRANSFERASE TAGU"/>
    <property type="match status" value="1"/>
</dbReference>
<dbReference type="Gene3D" id="3.30.70.2390">
    <property type="match status" value="1"/>
</dbReference>